<dbReference type="RefSeq" id="WP_089786885.1">
    <property type="nucleotide sequence ID" value="NZ_FOKW01000003.1"/>
</dbReference>
<name>A0A1I1FCL3_NATHA</name>
<keyword evidence="5" id="KW-1185">Reference proteome</keyword>
<proteinExistence type="predicted"/>
<reference evidence="5" key="1">
    <citation type="submission" date="2016-10" db="EMBL/GenBank/DDBJ databases">
        <authorList>
            <person name="Varghese N."/>
            <person name="Submissions S."/>
        </authorList>
    </citation>
    <scope>NUCLEOTIDE SEQUENCE [LARGE SCALE GENOMIC DNA]</scope>
    <source>
        <strain evidence="5">DSM 13078</strain>
    </source>
</reference>
<dbReference type="AlphaFoldDB" id="A0A1I1FCL3"/>
<dbReference type="PANTHER" id="PTHR34293">
    <property type="entry name" value="HTH-TYPE TRANSCRIPTIONAL REGULATOR TRMBL2"/>
    <property type="match status" value="1"/>
</dbReference>
<evidence type="ECO:0000313" key="4">
    <source>
        <dbReference type="EMBL" id="SFB97034.1"/>
    </source>
</evidence>
<accession>A0A1I1FCL3</accession>
<dbReference type="InterPro" id="IPR036390">
    <property type="entry name" value="WH_DNA-bd_sf"/>
</dbReference>
<gene>
    <name evidence="4" type="ORF">SAMN05444422_103288</name>
</gene>
<dbReference type="InterPro" id="IPR051797">
    <property type="entry name" value="TrmB-like"/>
</dbReference>
<dbReference type="Pfam" id="PF24217">
    <property type="entry name" value="DUF7436"/>
    <property type="match status" value="1"/>
</dbReference>
<dbReference type="SUPFAM" id="SSF46785">
    <property type="entry name" value="Winged helix' DNA-binding domain"/>
    <property type="match status" value="1"/>
</dbReference>
<evidence type="ECO:0000259" key="3">
    <source>
        <dbReference type="Pfam" id="PF24217"/>
    </source>
</evidence>
<feature type="coiled-coil region" evidence="1">
    <location>
        <begin position="72"/>
        <end position="106"/>
    </location>
</feature>
<dbReference type="InterPro" id="IPR002831">
    <property type="entry name" value="Tscrpt_reg_TrmB_N"/>
</dbReference>
<dbReference type="EMBL" id="FOKW01000003">
    <property type="protein sequence ID" value="SFB97034.1"/>
    <property type="molecule type" value="Genomic_DNA"/>
</dbReference>
<sequence>MDDHTELLAELGLSNYEARAYVVLAGNGPMTADQVADESDVPRGRVYDVLNSLVDRSLARADDGRPRTYVHVEPEEAVARLKERRLEELEEERAAYERTAASASDALSGITDGDEDEGFTTSALHEEAARDLLLERFAAVDDSIRIAAATVDVSPALEAAFADRLRNLLDLGVSIRLLVTEIDQAEDRVTDLLEAGMEIRRADSVPERRFIVLDDAEACLEVVNPAAPDELLAVVNFREDDTARELAASFDELWADADAWEPTERGDASGE</sequence>
<evidence type="ECO:0000256" key="1">
    <source>
        <dbReference type="SAM" id="Coils"/>
    </source>
</evidence>
<dbReference type="OrthoDB" id="202962at2157"/>
<dbReference type="Pfam" id="PF01978">
    <property type="entry name" value="TrmB"/>
    <property type="match status" value="1"/>
</dbReference>
<dbReference type="Proteomes" id="UP000199161">
    <property type="component" value="Unassembled WGS sequence"/>
</dbReference>
<evidence type="ECO:0000313" key="5">
    <source>
        <dbReference type="Proteomes" id="UP000199161"/>
    </source>
</evidence>
<dbReference type="PANTHER" id="PTHR34293:SF1">
    <property type="entry name" value="HTH-TYPE TRANSCRIPTIONAL REGULATOR TRMBL2"/>
    <property type="match status" value="1"/>
</dbReference>
<protein>
    <submittedName>
        <fullName evidence="4">Sugar-specific transcriptional regulator TrmB</fullName>
    </submittedName>
</protein>
<keyword evidence="1" id="KW-0175">Coiled coil</keyword>
<dbReference type="InterPro" id="IPR055859">
    <property type="entry name" value="DUF7436"/>
</dbReference>
<organism evidence="4 5">
    <name type="scientific">Natronobacterium haloterrestre</name>
    <name type="common">Halobiforma haloterrestris</name>
    <dbReference type="NCBI Taxonomy" id="148448"/>
    <lineage>
        <taxon>Archaea</taxon>
        <taxon>Methanobacteriati</taxon>
        <taxon>Methanobacteriota</taxon>
        <taxon>Stenosarchaea group</taxon>
        <taxon>Halobacteria</taxon>
        <taxon>Halobacteriales</taxon>
        <taxon>Natrialbaceae</taxon>
        <taxon>Natronobacterium</taxon>
    </lineage>
</organism>
<feature type="domain" description="Transcription regulator TrmB N-terminal" evidence="2">
    <location>
        <begin position="8"/>
        <end position="75"/>
    </location>
</feature>
<dbReference type="InterPro" id="IPR036388">
    <property type="entry name" value="WH-like_DNA-bd_sf"/>
</dbReference>
<dbReference type="Gene3D" id="3.30.870.10">
    <property type="entry name" value="Endonuclease Chain A"/>
    <property type="match status" value="1"/>
</dbReference>
<dbReference type="Gene3D" id="1.10.10.10">
    <property type="entry name" value="Winged helix-like DNA-binding domain superfamily/Winged helix DNA-binding domain"/>
    <property type="match status" value="1"/>
</dbReference>
<feature type="domain" description="DUF7436" evidence="3">
    <location>
        <begin position="116"/>
        <end position="258"/>
    </location>
</feature>
<evidence type="ECO:0000259" key="2">
    <source>
        <dbReference type="Pfam" id="PF01978"/>
    </source>
</evidence>